<feature type="domain" description="Helicase ATP-binding" evidence="18">
    <location>
        <begin position="7"/>
        <end position="302"/>
    </location>
</feature>
<keyword evidence="12" id="KW-0234">DNA repair</keyword>
<keyword evidence="14" id="KW-0539">Nucleus</keyword>
<dbReference type="STRING" id="158441.A0A226E660"/>
<evidence type="ECO:0000256" key="11">
    <source>
        <dbReference type="ARBA" id="ARBA00023125"/>
    </source>
</evidence>
<evidence type="ECO:0000256" key="8">
    <source>
        <dbReference type="ARBA" id="ARBA00022840"/>
    </source>
</evidence>
<dbReference type="Pfam" id="PF13307">
    <property type="entry name" value="Helicase_C_2"/>
    <property type="match status" value="1"/>
</dbReference>
<evidence type="ECO:0000256" key="17">
    <source>
        <dbReference type="SAM" id="MobiDB-lite"/>
    </source>
</evidence>
<evidence type="ECO:0000256" key="4">
    <source>
        <dbReference type="ARBA" id="ARBA00022741"/>
    </source>
</evidence>
<dbReference type="GO" id="GO:0010569">
    <property type="term" value="P:regulation of double-strand break repair via homologous recombination"/>
    <property type="evidence" value="ECO:0007669"/>
    <property type="project" value="TreeGrafter"/>
</dbReference>
<dbReference type="EMBL" id="LNIX01000006">
    <property type="protein sequence ID" value="OXA52919.1"/>
    <property type="molecule type" value="Genomic_DNA"/>
</dbReference>
<keyword evidence="8" id="KW-0067">ATP-binding</keyword>
<evidence type="ECO:0000256" key="16">
    <source>
        <dbReference type="ARBA" id="ARBA00073810"/>
    </source>
</evidence>
<proteinExistence type="predicted"/>
<evidence type="ECO:0000256" key="1">
    <source>
        <dbReference type="ARBA" id="ARBA00004123"/>
    </source>
</evidence>
<dbReference type="GO" id="GO:0005634">
    <property type="term" value="C:nucleus"/>
    <property type="evidence" value="ECO:0007669"/>
    <property type="project" value="UniProtKB-SubCell"/>
</dbReference>
<dbReference type="InterPro" id="IPR057498">
    <property type="entry name" value="Rtel1_ARCH"/>
</dbReference>
<evidence type="ECO:0000256" key="2">
    <source>
        <dbReference type="ARBA" id="ARBA00022485"/>
    </source>
</evidence>
<evidence type="ECO:0000256" key="6">
    <source>
        <dbReference type="ARBA" id="ARBA00022801"/>
    </source>
</evidence>
<dbReference type="PROSITE" id="PS51193">
    <property type="entry name" value="HELICASE_ATP_BIND_2"/>
    <property type="match status" value="1"/>
</dbReference>
<dbReference type="GO" id="GO:0070182">
    <property type="term" value="F:DNA polymerase binding"/>
    <property type="evidence" value="ECO:0007669"/>
    <property type="project" value="TreeGrafter"/>
</dbReference>
<evidence type="ECO:0000256" key="14">
    <source>
        <dbReference type="ARBA" id="ARBA00023242"/>
    </source>
</evidence>
<keyword evidence="2" id="KW-0004">4Fe-4S</keyword>
<evidence type="ECO:0000259" key="18">
    <source>
        <dbReference type="PROSITE" id="PS51193"/>
    </source>
</evidence>
<dbReference type="InterPro" id="IPR006555">
    <property type="entry name" value="ATP-dep_Helicase_C"/>
</dbReference>
<dbReference type="InterPro" id="IPR006935">
    <property type="entry name" value="Helicase/UvrB_N"/>
</dbReference>
<comment type="caution">
    <text evidence="19">The sequence shown here is derived from an EMBL/GenBank/DDBJ whole genome shotgun (WGS) entry which is preliminary data.</text>
</comment>
<dbReference type="Proteomes" id="UP000198287">
    <property type="component" value="Unassembled WGS sequence"/>
</dbReference>
<dbReference type="GO" id="GO:0051539">
    <property type="term" value="F:4 iron, 4 sulfur cluster binding"/>
    <property type="evidence" value="ECO:0007669"/>
    <property type="project" value="UniProtKB-KW"/>
</dbReference>
<evidence type="ECO:0000256" key="15">
    <source>
        <dbReference type="ARBA" id="ARBA00049360"/>
    </source>
</evidence>
<keyword evidence="20" id="KW-1185">Reference proteome</keyword>
<dbReference type="SMART" id="SM00488">
    <property type="entry name" value="DEXDc2"/>
    <property type="match status" value="1"/>
</dbReference>
<dbReference type="SUPFAM" id="SSF52540">
    <property type="entry name" value="P-loop containing nucleoside triphosphate hydrolases"/>
    <property type="match status" value="2"/>
</dbReference>
<dbReference type="AlphaFoldDB" id="A0A226E660"/>
<dbReference type="Gene3D" id="3.40.50.300">
    <property type="entry name" value="P-loop containing nucleotide triphosphate hydrolases"/>
    <property type="match status" value="2"/>
</dbReference>
<dbReference type="GO" id="GO:0003678">
    <property type="term" value="F:DNA helicase activity"/>
    <property type="evidence" value="ECO:0007669"/>
    <property type="project" value="InterPro"/>
</dbReference>
<dbReference type="InterPro" id="IPR010614">
    <property type="entry name" value="RAD3-like_helicase_DEAD"/>
</dbReference>
<evidence type="ECO:0000256" key="3">
    <source>
        <dbReference type="ARBA" id="ARBA00022723"/>
    </source>
</evidence>
<dbReference type="PANTHER" id="PTHR11472:SF34">
    <property type="entry name" value="REGULATOR OF TELOMERE ELONGATION HELICASE 1"/>
    <property type="match status" value="1"/>
</dbReference>
<dbReference type="GO" id="GO:0006281">
    <property type="term" value="P:DNA repair"/>
    <property type="evidence" value="ECO:0007669"/>
    <property type="project" value="UniProtKB-KW"/>
</dbReference>
<accession>A0A226E660</accession>
<dbReference type="InterPro" id="IPR014001">
    <property type="entry name" value="Helicase_ATP-bd"/>
</dbReference>
<name>A0A226E660_FOLCA</name>
<keyword evidence="7 19" id="KW-0347">Helicase</keyword>
<dbReference type="InterPro" id="IPR013020">
    <property type="entry name" value="Rad3/Chl1-like"/>
</dbReference>
<dbReference type="OrthoDB" id="19182at2759"/>
<dbReference type="GO" id="GO:0005524">
    <property type="term" value="F:ATP binding"/>
    <property type="evidence" value="ECO:0007669"/>
    <property type="project" value="UniProtKB-KW"/>
</dbReference>
<dbReference type="Pfam" id="PF04851">
    <property type="entry name" value="ResIII"/>
    <property type="match status" value="1"/>
</dbReference>
<evidence type="ECO:0000256" key="5">
    <source>
        <dbReference type="ARBA" id="ARBA00022763"/>
    </source>
</evidence>
<evidence type="ECO:0000313" key="19">
    <source>
        <dbReference type="EMBL" id="OXA52919.1"/>
    </source>
</evidence>
<dbReference type="GO" id="GO:0016818">
    <property type="term" value="F:hydrolase activity, acting on acid anhydrides, in phosphorus-containing anhydrides"/>
    <property type="evidence" value="ECO:0007669"/>
    <property type="project" value="InterPro"/>
</dbReference>
<keyword evidence="3" id="KW-0479">Metal-binding</keyword>
<dbReference type="GO" id="GO:0090657">
    <property type="term" value="P:telomeric loop disassembly"/>
    <property type="evidence" value="ECO:0007669"/>
    <property type="project" value="TreeGrafter"/>
</dbReference>
<reference evidence="19 20" key="1">
    <citation type="submission" date="2015-12" db="EMBL/GenBank/DDBJ databases">
        <title>The genome of Folsomia candida.</title>
        <authorList>
            <person name="Faddeeva A."/>
            <person name="Derks M.F."/>
            <person name="Anvar Y."/>
            <person name="Smit S."/>
            <person name="Van Straalen N."/>
            <person name="Roelofs D."/>
        </authorList>
    </citation>
    <scope>NUCLEOTIDE SEQUENCE [LARGE SCALE GENOMIC DNA]</scope>
    <source>
        <strain evidence="19 20">VU population</strain>
        <tissue evidence="19">Whole body</tissue>
    </source>
</reference>
<evidence type="ECO:0000256" key="13">
    <source>
        <dbReference type="ARBA" id="ARBA00023235"/>
    </source>
</evidence>
<dbReference type="PANTHER" id="PTHR11472">
    <property type="entry name" value="DNA REPAIR DEAD HELICASE RAD3/XP-D SUBFAMILY MEMBER"/>
    <property type="match status" value="1"/>
</dbReference>
<sequence>MVVFNVGDLDIQFPFVPYDVQKELMKKVVECITKQQNGLLESPTGTGKTLSLLCAAIAWQKKQAGNSRDFLIKAAMKGVRAPSFNHGGGSTMDTGGGGIATESTFYVPKIIYASRTHAQLSQAAKELKRSFYSTTKTVVLGSRDVMCIHDGVSRLSTSSAKIMGCHVQVKSRTCHYYNNVSSKKEEISTVVMDKPVMDIEDLVGTGKRNRMCPFFMSRELVKDASVIFMPYNYLMDPKLRSSHGVDLKNCIIILDEGHNIAKNCEESVSFEIKSSSITKCIQEVTQTMNEFNEITQQVGSQSNSLMQDIDIGSLVTLKQSFLQLEGALECFKITDSAGSFIPANEILYAIFQNGFPPSTFPKVINELDAISSFQAMTHRDSSGCDTFASMLRILSSQAVFLNPTAFADSFKIFVTEEKRHAGSLRISNNVASVGNVPKTFHFWCFNPAIGLEMMLQYGPRCIILASGTLSPLTFLESELRAPFPVKLSNPHIIGDSQLFATIVKTGAAPKNAKLTSAFNNRSNPDYLGALGEVIVSTCSVVPKGVLVFFPSYSLMDICVNSWKTSGILDKIARYKVVYVEPKGKFEFNQVMTSYYQSVKTSSGGCLMAVCRGKVSEGLDFSDDNGRAVIITGIPYAPFQDPHVQAKKAYLDSKSKTNGISGSNWYQLEAVRALNQAIGRIIRHAQDFGAVLLCDERFDYPVVLNNLSPWLEKRLKRCSSFSDVLTGLSQFFKTPSKSAVSSYQVASTAGHFQSSTSSTRSIKAKSSDYSGSGIISRFQDIDMESDISSMYAQIQSSNNSKDPTSSMDLFSKLDSLMIRPAIDYVKDGKSDSNRDILSSSNSVTVRRTGSQGGAKRLSDGKPWTDLKPKRIKMEVHKVQPYLFSTQLEPSAPCSSTSGSVMSMDIDNESPSAEDPPVFMSAKGFSTWLKNDLSPPKYARFVEILKEFKFNRNVEKLGEELKKLFVGEKFYTCLEGLKFVMHDSTCSHLLLQLHRKDGFANKK</sequence>
<dbReference type="FunFam" id="3.40.50.300:FF:000431">
    <property type="entry name" value="Regulator of telomere elongation helicase 1"/>
    <property type="match status" value="1"/>
</dbReference>
<dbReference type="InterPro" id="IPR027417">
    <property type="entry name" value="P-loop_NTPase"/>
</dbReference>
<keyword evidence="10" id="KW-0411">Iron-sulfur</keyword>
<dbReference type="GO" id="GO:0003677">
    <property type="term" value="F:DNA binding"/>
    <property type="evidence" value="ECO:0007669"/>
    <property type="project" value="UniProtKB-KW"/>
</dbReference>
<dbReference type="Pfam" id="PF23109">
    <property type="entry name" value="ARCH_RTEL1"/>
    <property type="match status" value="1"/>
</dbReference>
<dbReference type="InterPro" id="IPR045028">
    <property type="entry name" value="DinG/Rad3-like"/>
</dbReference>
<dbReference type="SMART" id="SM00487">
    <property type="entry name" value="DEXDc"/>
    <property type="match status" value="1"/>
</dbReference>
<keyword evidence="4" id="KW-0547">Nucleotide-binding</keyword>
<organism evidence="19 20">
    <name type="scientific">Folsomia candida</name>
    <name type="common">Springtail</name>
    <dbReference type="NCBI Taxonomy" id="158441"/>
    <lineage>
        <taxon>Eukaryota</taxon>
        <taxon>Metazoa</taxon>
        <taxon>Ecdysozoa</taxon>
        <taxon>Arthropoda</taxon>
        <taxon>Hexapoda</taxon>
        <taxon>Collembola</taxon>
        <taxon>Entomobryomorpha</taxon>
        <taxon>Isotomoidea</taxon>
        <taxon>Isotomidae</taxon>
        <taxon>Proisotominae</taxon>
        <taxon>Folsomia</taxon>
    </lineage>
</organism>
<feature type="compositionally biased region" description="Polar residues" evidence="17">
    <location>
        <begin position="834"/>
        <end position="848"/>
    </location>
</feature>
<dbReference type="GO" id="GO:1904430">
    <property type="term" value="P:negative regulation of t-circle formation"/>
    <property type="evidence" value="ECO:0007669"/>
    <property type="project" value="TreeGrafter"/>
</dbReference>
<evidence type="ECO:0000256" key="7">
    <source>
        <dbReference type="ARBA" id="ARBA00022806"/>
    </source>
</evidence>
<dbReference type="OMA" id="NCATIVA"/>
<dbReference type="InterPro" id="IPR006554">
    <property type="entry name" value="Helicase-like_DEXD_c2"/>
</dbReference>
<evidence type="ECO:0000256" key="9">
    <source>
        <dbReference type="ARBA" id="ARBA00023004"/>
    </source>
</evidence>
<dbReference type="GO" id="GO:0046872">
    <property type="term" value="F:metal ion binding"/>
    <property type="evidence" value="ECO:0007669"/>
    <property type="project" value="UniProtKB-KW"/>
</dbReference>
<feature type="region of interest" description="Disordered" evidence="17">
    <location>
        <begin position="828"/>
        <end position="862"/>
    </location>
</feature>
<dbReference type="NCBIfam" id="TIGR00604">
    <property type="entry name" value="rad3"/>
    <property type="match status" value="1"/>
</dbReference>
<keyword evidence="6" id="KW-0378">Hydrolase</keyword>
<evidence type="ECO:0000256" key="10">
    <source>
        <dbReference type="ARBA" id="ARBA00023014"/>
    </source>
</evidence>
<dbReference type="InterPro" id="IPR014013">
    <property type="entry name" value="Helic_SF1/SF2_ATP-bd_DinG/Rad3"/>
</dbReference>
<gene>
    <name evidence="19" type="ORF">Fcan01_12092</name>
</gene>
<comment type="subcellular location">
    <subcellularLocation>
        <location evidence="1">Nucleus</location>
    </subcellularLocation>
</comment>
<evidence type="ECO:0000313" key="20">
    <source>
        <dbReference type="Proteomes" id="UP000198287"/>
    </source>
</evidence>
<keyword evidence="9" id="KW-0408">Iron</keyword>
<dbReference type="GO" id="GO:0045910">
    <property type="term" value="P:negative regulation of DNA recombination"/>
    <property type="evidence" value="ECO:0007669"/>
    <property type="project" value="TreeGrafter"/>
</dbReference>
<keyword evidence="11" id="KW-0238">DNA-binding</keyword>
<keyword evidence="5" id="KW-0227">DNA damage</keyword>
<protein>
    <recommendedName>
        <fullName evidence="16">Regulator of telomere elongation helicase 1 homolog</fullName>
    </recommendedName>
</protein>
<dbReference type="SMART" id="SM00491">
    <property type="entry name" value="HELICc2"/>
    <property type="match status" value="1"/>
</dbReference>
<evidence type="ECO:0000256" key="12">
    <source>
        <dbReference type="ARBA" id="ARBA00023204"/>
    </source>
</evidence>
<dbReference type="Pfam" id="PF06733">
    <property type="entry name" value="DEAD_2"/>
    <property type="match status" value="1"/>
</dbReference>
<comment type="catalytic activity">
    <reaction evidence="15">
        <text>ATP + H2O = ADP + phosphate + H(+)</text>
        <dbReference type="Rhea" id="RHEA:13065"/>
        <dbReference type="ChEBI" id="CHEBI:15377"/>
        <dbReference type="ChEBI" id="CHEBI:15378"/>
        <dbReference type="ChEBI" id="CHEBI:30616"/>
        <dbReference type="ChEBI" id="CHEBI:43474"/>
        <dbReference type="ChEBI" id="CHEBI:456216"/>
    </reaction>
</comment>
<keyword evidence="13" id="KW-0413">Isomerase</keyword>
<dbReference type="CDD" id="cd18788">
    <property type="entry name" value="SF2_C_XPD"/>
    <property type="match status" value="1"/>
</dbReference>